<feature type="domain" description="R3H" evidence="2">
    <location>
        <begin position="4"/>
        <end position="51"/>
    </location>
</feature>
<dbReference type="RefSeq" id="XP_020073384.1">
    <property type="nucleotide sequence ID" value="XM_020212249.1"/>
</dbReference>
<protein>
    <recommendedName>
        <fullName evidence="2">R3H domain-containing protein</fullName>
    </recommendedName>
</protein>
<dbReference type="InterPro" id="IPR036867">
    <property type="entry name" value="R3H_dom_sf"/>
</dbReference>
<name>A0A1E4SA58_CYBJN</name>
<dbReference type="Gene3D" id="3.30.1370.50">
    <property type="entry name" value="R3H-like domain"/>
    <property type="match status" value="1"/>
</dbReference>
<feature type="non-terminal residue" evidence="3">
    <location>
        <position position="51"/>
    </location>
</feature>
<feature type="non-terminal residue" evidence="3">
    <location>
        <position position="1"/>
    </location>
</feature>
<keyword evidence="4" id="KW-1185">Reference proteome</keyword>
<dbReference type="SUPFAM" id="SSF82708">
    <property type="entry name" value="R3H domain"/>
    <property type="match status" value="1"/>
</dbReference>
<dbReference type="InterPro" id="IPR051937">
    <property type="entry name" value="R3H_domain_containing"/>
</dbReference>
<dbReference type="OrthoDB" id="278430at2759"/>
<evidence type="ECO:0000256" key="1">
    <source>
        <dbReference type="ARBA" id="ARBA00022553"/>
    </source>
</evidence>
<accession>A0A1E4SA58</accession>
<dbReference type="GO" id="GO:0006012">
    <property type="term" value="P:galactose metabolic process"/>
    <property type="evidence" value="ECO:0007669"/>
    <property type="project" value="TreeGrafter"/>
</dbReference>
<dbReference type="Proteomes" id="UP000094389">
    <property type="component" value="Unassembled WGS sequence"/>
</dbReference>
<reference evidence="3 4" key="1">
    <citation type="journal article" date="2016" name="Proc. Natl. Acad. Sci. U.S.A.">
        <title>Comparative genomics of biotechnologically important yeasts.</title>
        <authorList>
            <person name="Riley R."/>
            <person name="Haridas S."/>
            <person name="Wolfe K.H."/>
            <person name="Lopes M.R."/>
            <person name="Hittinger C.T."/>
            <person name="Goeker M."/>
            <person name="Salamov A.A."/>
            <person name="Wisecaver J.H."/>
            <person name="Long T.M."/>
            <person name="Calvey C.H."/>
            <person name="Aerts A.L."/>
            <person name="Barry K.W."/>
            <person name="Choi C."/>
            <person name="Clum A."/>
            <person name="Coughlan A.Y."/>
            <person name="Deshpande S."/>
            <person name="Douglass A.P."/>
            <person name="Hanson S.J."/>
            <person name="Klenk H.-P."/>
            <person name="LaButti K.M."/>
            <person name="Lapidus A."/>
            <person name="Lindquist E.A."/>
            <person name="Lipzen A.M."/>
            <person name="Meier-Kolthoff J.P."/>
            <person name="Ohm R.A."/>
            <person name="Otillar R.P."/>
            <person name="Pangilinan J.L."/>
            <person name="Peng Y."/>
            <person name="Rokas A."/>
            <person name="Rosa C.A."/>
            <person name="Scheuner C."/>
            <person name="Sibirny A.A."/>
            <person name="Slot J.C."/>
            <person name="Stielow J.B."/>
            <person name="Sun H."/>
            <person name="Kurtzman C.P."/>
            <person name="Blackwell M."/>
            <person name="Grigoriev I.V."/>
            <person name="Jeffries T.W."/>
        </authorList>
    </citation>
    <scope>NUCLEOTIDE SEQUENCE [LARGE SCALE GENOMIC DNA]</scope>
    <source>
        <strain evidence="4">ATCC 18201 / CBS 1600 / BCRC 20928 / JCM 3617 / NBRC 0987 / NRRL Y-1542</strain>
    </source>
</reference>
<dbReference type="GO" id="GO:0003676">
    <property type="term" value="F:nucleic acid binding"/>
    <property type="evidence" value="ECO:0007669"/>
    <property type="project" value="UniProtKB-UniRule"/>
</dbReference>
<dbReference type="EMBL" id="KV453925">
    <property type="protein sequence ID" value="ODV76345.1"/>
    <property type="molecule type" value="Genomic_DNA"/>
</dbReference>
<evidence type="ECO:0000313" key="4">
    <source>
        <dbReference type="Proteomes" id="UP000094389"/>
    </source>
</evidence>
<dbReference type="PANTHER" id="PTHR15672">
    <property type="entry name" value="CAMP-REGULATED PHOSPHOPROTEIN 21 RELATED R3H DOMAIN CONTAINING PROTEIN"/>
    <property type="match status" value="1"/>
</dbReference>
<dbReference type="CDD" id="cd02642">
    <property type="entry name" value="R3H_encore_like"/>
    <property type="match status" value="1"/>
</dbReference>
<evidence type="ECO:0000313" key="3">
    <source>
        <dbReference type="EMBL" id="ODV76345.1"/>
    </source>
</evidence>
<keyword evidence="1" id="KW-0597">Phosphoprotein</keyword>
<dbReference type="InterPro" id="IPR001374">
    <property type="entry name" value="R3H_dom"/>
</dbReference>
<sequence length="51" mass="6059">PRDRTFIVKLEKDLQSFIMSNTDSYLLAPMNSYYRLITHQTAEYYCLGHTL</sequence>
<evidence type="ECO:0000259" key="2">
    <source>
        <dbReference type="PROSITE" id="PS51061"/>
    </source>
</evidence>
<organism evidence="3 4">
    <name type="scientific">Cyberlindnera jadinii (strain ATCC 18201 / CBS 1600 / BCRC 20928 / JCM 3617 / NBRC 0987 / NRRL Y-1542)</name>
    <name type="common">Torula yeast</name>
    <name type="synonym">Candida utilis</name>
    <dbReference type="NCBI Taxonomy" id="983966"/>
    <lineage>
        <taxon>Eukaryota</taxon>
        <taxon>Fungi</taxon>
        <taxon>Dikarya</taxon>
        <taxon>Ascomycota</taxon>
        <taxon>Saccharomycotina</taxon>
        <taxon>Saccharomycetes</taxon>
        <taxon>Phaffomycetales</taxon>
        <taxon>Phaffomycetaceae</taxon>
        <taxon>Cyberlindnera</taxon>
    </lineage>
</organism>
<dbReference type="AlphaFoldDB" id="A0A1E4SA58"/>
<dbReference type="PANTHER" id="PTHR15672:SF8">
    <property type="entry name" value="PROTEIN ENCORE"/>
    <property type="match status" value="1"/>
</dbReference>
<gene>
    <name evidence="3" type="ORF">CYBJADRAFT_118103</name>
</gene>
<dbReference type="GeneID" id="30986645"/>
<dbReference type="STRING" id="983966.A0A1E4SA58"/>
<dbReference type="Pfam" id="PF01424">
    <property type="entry name" value="R3H"/>
    <property type="match status" value="1"/>
</dbReference>
<proteinExistence type="predicted"/>
<dbReference type="PROSITE" id="PS51061">
    <property type="entry name" value="R3H"/>
    <property type="match status" value="1"/>
</dbReference>